<evidence type="ECO:0000313" key="3">
    <source>
        <dbReference type="Proteomes" id="UP001614264"/>
    </source>
</evidence>
<proteinExistence type="predicted"/>
<dbReference type="Proteomes" id="UP001614264">
    <property type="component" value="Unassembled WGS sequence"/>
</dbReference>
<protein>
    <submittedName>
        <fullName evidence="2">Uncharacterized protein</fullName>
    </submittedName>
</protein>
<gene>
    <name evidence="2" type="ORF">AB4829_20910</name>
</gene>
<feature type="region of interest" description="Disordered" evidence="1">
    <location>
        <begin position="840"/>
        <end position="915"/>
    </location>
</feature>
<evidence type="ECO:0000256" key="1">
    <source>
        <dbReference type="SAM" id="MobiDB-lite"/>
    </source>
</evidence>
<organism evidence="2 3">
    <name type="scientific">Streptomyces salinarius</name>
    <dbReference type="NCBI Taxonomy" id="2762598"/>
    <lineage>
        <taxon>Bacteria</taxon>
        <taxon>Bacillati</taxon>
        <taxon>Actinomycetota</taxon>
        <taxon>Actinomycetes</taxon>
        <taxon>Kitasatosporales</taxon>
        <taxon>Streptomycetaceae</taxon>
        <taxon>Streptomyces</taxon>
    </lineage>
</organism>
<dbReference type="RefSeq" id="WP_399593554.1">
    <property type="nucleotide sequence ID" value="NZ_JBITPR010000045.1"/>
</dbReference>
<name>A0ABW8BDJ6_9ACTN</name>
<comment type="caution">
    <text evidence="2">The sequence shown here is derived from an EMBL/GenBank/DDBJ whole genome shotgun (WGS) entry which is preliminary data.</text>
</comment>
<keyword evidence="3" id="KW-1185">Reference proteome</keyword>
<reference evidence="2 3" key="1">
    <citation type="submission" date="2024-07" db="EMBL/GenBank/DDBJ databases">
        <title>Whole genome sequencing of Prodigiosin pigment-producing Streptomyces salinarius isolated from rhizosphere soil of Arachis hypogaea.</title>
        <authorList>
            <person name="Vidhya A."/>
            <person name="Ramya S."/>
        </authorList>
    </citation>
    <scope>NUCLEOTIDE SEQUENCE [LARGE SCALE GENOMIC DNA]</scope>
    <source>
        <strain evidence="2 3">VRMG2420</strain>
    </source>
</reference>
<evidence type="ECO:0000313" key="2">
    <source>
        <dbReference type="EMBL" id="MFI7873050.1"/>
    </source>
</evidence>
<dbReference type="EMBL" id="JBITPR010000045">
    <property type="protein sequence ID" value="MFI7873050.1"/>
    <property type="molecule type" value="Genomic_DNA"/>
</dbReference>
<feature type="compositionally biased region" description="Low complexity" evidence="1">
    <location>
        <begin position="861"/>
        <end position="871"/>
    </location>
</feature>
<accession>A0ABW8BDJ6</accession>
<sequence length="915" mass="99242">MSGLPARTTVTAAWSLQGKAPGQVAYDVQAGSVEPRTAQKYFWTASTETPRADRAQAPDSLPWVAFLGGTEAGRSVTGLVETVWSGGRDATGRISYSARLLILDWQPTSEAGLTWSALYGAALDARWPDPDPDAEHPPRITLDAAPTTVAKLARYIEQELGFEWAARCAALLLEGRHVAITLSPEHATLNAVTRVAVLDGICALLPYGCRAWLSAATWAGHGADHELRLTFALRPRGNQCHAVLSGQPPQGPGTSQGRAYVAELLRLRQKKGIEVLLTHLLSHRAPLAPHDAEQALQHLRDLDLQALVMGDIDRGTSRLFDVARLLDRHPLDSLAEQEAATVARHLARCALPGSRPEAEREQARSLLLEHWSPGAARALAHELNSWPVEEQTPSRIRGVLDLALAAVPRDPQAHAETLTGYLSGAAAAGTPEGLRARSTLLHALQRDLDESTAAAVCAVLVRHPKLTLGWLDLNAERNTLDDRLVREVLQRTGTANGLGAPDWLLGAALFLRASPDVPAGTSSIDAFVAVSQTAWRTGLNLARRAGNPDALAALKPELYDIAAGRDGTDADRDFLRDAIDVLVPVRPGLGGIHAAWADLFQRRLVGGAMRRARCLADDGRAPADYAAVLRRELPQLGLLSWEEATLAEGLVGDRPERVPHLVLWELIHPRGPGAVGLKSLEDPVLDRIADLLKHTGDWLTHGMPAQWEQRLRSRPDLQWLAHTAEIRRLVATRSATPESLGDAIVRASPNSRYARRAQQAAEFPSAVVEAITPWLHGCVAHVDLLHRLAAHLNRASPQQALGDLLYHSISQLRFGEVVRQQALDRHEELKDSVERAIRLLRQKPSPRRQPTAPAPPPGQAGPPSTGRHGTPPGAPPPSGMRPLGGPARPVPGTGPELDRDPLWQRLWRSRGEDRR</sequence>